<feature type="domain" description="DUSP" evidence="3">
    <location>
        <begin position="1"/>
        <end position="90"/>
    </location>
</feature>
<feature type="region of interest" description="Disordered" evidence="2">
    <location>
        <begin position="108"/>
        <end position="142"/>
    </location>
</feature>
<feature type="region of interest" description="Disordered" evidence="2">
    <location>
        <begin position="1121"/>
        <end position="1142"/>
    </location>
</feature>
<evidence type="ECO:0000313" key="4">
    <source>
        <dbReference type="EMBL" id="KAK1943173.1"/>
    </source>
</evidence>
<gene>
    <name evidence="4" type="ORF">P3T76_005810</name>
</gene>
<keyword evidence="5" id="KW-1185">Reference proteome</keyword>
<feature type="compositionally biased region" description="Polar residues" evidence="2">
    <location>
        <begin position="497"/>
        <end position="512"/>
    </location>
</feature>
<name>A0AAD9GS07_9STRA</name>
<dbReference type="Gene3D" id="2.30.30.140">
    <property type="match status" value="1"/>
</dbReference>
<dbReference type="GO" id="GO:0004843">
    <property type="term" value="F:cysteine-type deubiquitinase activity"/>
    <property type="evidence" value="ECO:0007669"/>
    <property type="project" value="InterPro"/>
</dbReference>
<dbReference type="AlphaFoldDB" id="A0AAD9GS07"/>
<keyword evidence="1" id="KW-0175">Coiled coil</keyword>
<organism evidence="4 5">
    <name type="scientific">Phytophthora citrophthora</name>
    <dbReference type="NCBI Taxonomy" id="4793"/>
    <lineage>
        <taxon>Eukaryota</taxon>
        <taxon>Sar</taxon>
        <taxon>Stramenopiles</taxon>
        <taxon>Oomycota</taxon>
        <taxon>Peronosporomycetes</taxon>
        <taxon>Peronosporales</taxon>
        <taxon>Peronosporaceae</taxon>
        <taxon>Phytophthora</taxon>
    </lineage>
</organism>
<protein>
    <recommendedName>
        <fullName evidence="3">DUSP domain-containing protein</fullName>
    </recommendedName>
</protein>
<reference evidence="4" key="1">
    <citation type="submission" date="2023-08" db="EMBL/GenBank/DDBJ databases">
        <title>Reference Genome Resource for the Citrus Pathogen Phytophthora citrophthora.</title>
        <authorList>
            <person name="Moller H."/>
            <person name="Coetzee B."/>
            <person name="Rose L.J."/>
            <person name="Van Niekerk J.M."/>
        </authorList>
    </citation>
    <scope>NUCLEOTIDE SEQUENCE</scope>
    <source>
        <strain evidence="4">STE-U-9442</strain>
    </source>
</reference>
<dbReference type="SUPFAM" id="SSF143791">
    <property type="entry name" value="DUSP-like"/>
    <property type="match status" value="1"/>
</dbReference>
<dbReference type="SMART" id="SM00695">
    <property type="entry name" value="DUSP"/>
    <property type="match status" value="1"/>
</dbReference>
<dbReference type="InterPro" id="IPR006615">
    <property type="entry name" value="Pept_C19_DUSP"/>
</dbReference>
<dbReference type="Proteomes" id="UP001259832">
    <property type="component" value="Unassembled WGS sequence"/>
</dbReference>
<dbReference type="CDD" id="cd20104">
    <property type="entry name" value="MBT_PHF20L1-like"/>
    <property type="match status" value="1"/>
</dbReference>
<dbReference type="InterPro" id="IPR016197">
    <property type="entry name" value="Chromo-like_dom_sf"/>
</dbReference>
<dbReference type="InterPro" id="IPR035927">
    <property type="entry name" value="DUSP-like_sf"/>
</dbReference>
<dbReference type="Pfam" id="PF06337">
    <property type="entry name" value="DUSP"/>
    <property type="match status" value="1"/>
</dbReference>
<evidence type="ECO:0000256" key="2">
    <source>
        <dbReference type="SAM" id="MobiDB-lite"/>
    </source>
</evidence>
<sequence length="1152" mass="130333">MTSKYHLGDAWYIVSCGWWQRVVERGEKPLSSRIRNADIVDATRSCRCCSRSILNPNLMEDVDYRLVSERVWNALSMEFGYDWAIRREVVAMGRRLGVDAYPAGLEERATGHDHVPNSGPVDTPSPPGTSPPTSPEREGWTPEDLERWRAELKTDQVVDALDTDSKWYEATIVGITDAKVKVHYRGWSSKWDEWLNRSSPRLLPLHSRVRDWRKLRINDELQVGDPRPGKKRMRWRDAKVVDTRKALHVQIQIDDELRWMDAQDEHLCPPGTHRSTNGTMDQFASPTSVTTMDSNGSTPNSARKRLKTSSNPFSHQNDATTMPALEVDVEGDTDDAGASWALPDWEEYSEAANSSFVGDWSDVEADASLDTASSVASTEHQRVYRIQRARGGFPKEKQRNLTELHTMYTRRRLEESSQGFSSVRSSVNWLQPVPCNSPRVVEEKTISKREENQVESELLVQQSEISAELQAVRKQLSDFQEKWKKSMETSAGDGETRSSQAPTVASSWSSPATRDSNVIAKTVAVQTNREEREDAVKQWLQLLAQKVDLMAKNYTHGPTHNFHFAMMHLAGVWGLNNDSKSSGIGDSEHVSKDDSMEVVDPSSWHVGDTLRSEVPLEVAEQFLELEHAIARANAAVEQHGQRQMANFDRAVQQVQGYHHERMQKVVDESIAELNLVRGKYKKKEAKLEDELRAANKEIEKWKQSSTEAEHRKTLDREALESQLSCAKEQHAHEKRRYEEDLAQLTDQLETVRAERKQVVSQHRDTHEVIAQAKEGAVVLERQCQALKKQQERAKELHDREVRVLQDTIRQLRDSSDEMEARYSKDKQTLIEATDRMKLEKTELEARVKGDIEHQMLHDRIPEKLVELEKQHEKAMEALKIEHKRQLAQLADKSAVAECRSVHTIDTQTDPPTEDRVQSKKEQVGNNEAQALIEGLSRRCQALEKLLDRKFEETPHSLSSSRRCESCHSDDGISTSSVRHDLSASRSSLLSDTSFRSKASGKSRALARVLLGSSSASFHNLSTENKAPPFMNETTLATDEATLGAHEMWDSASFTSIDTADDLSSFASQRTTPRQRMRSTQEILSLVRHIKQAAASPLGGRTEPDPEVQWETFKQNSAVATQISDKPTVRSSHSGVERTSTTPGASVFDDLLC</sequence>
<accession>A0AAD9GS07</accession>
<comment type="caution">
    <text evidence="4">The sequence shown here is derived from an EMBL/GenBank/DDBJ whole genome shotgun (WGS) entry which is preliminary data.</text>
</comment>
<feature type="compositionally biased region" description="Pro residues" evidence="2">
    <location>
        <begin position="123"/>
        <end position="134"/>
    </location>
</feature>
<feature type="region of interest" description="Disordered" evidence="2">
    <location>
        <begin position="269"/>
        <end position="318"/>
    </location>
</feature>
<feature type="compositionally biased region" description="Polar residues" evidence="2">
    <location>
        <begin position="308"/>
        <end position="318"/>
    </location>
</feature>
<feature type="compositionally biased region" description="Basic and acidic residues" evidence="2">
    <location>
        <begin position="912"/>
        <end position="922"/>
    </location>
</feature>
<feature type="coiled-coil region" evidence="1">
    <location>
        <begin position="670"/>
        <end position="821"/>
    </location>
</feature>
<feature type="compositionally biased region" description="Polar residues" evidence="2">
    <location>
        <begin position="273"/>
        <end position="301"/>
    </location>
</feature>
<feature type="region of interest" description="Disordered" evidence="2">
    <location>
        <begin position="951"/>
        <end position="980"/>
    </location>
</feature>
<proteinExistence type="predicted"/>
<dbReference type="SUPFAM" id="SSF54160">
    <property type="entry name" value="Chromo domain-like"/>
    <property type="match status" value="1"/>
</dbReference>
<dbReference type="PROSITE" id="PS51283">
    <property type="entry name" value="DUSP"/>
    <property type="match status" value="1"/>
</dbReference>
<evidence type="ECO:0000259" key="3">
    <source>
        <dbReference type="PROSITE" id="PS51283"/>
    </source>
</evidence>
<evidence type="ECO:0000256" key="1">
    <source>
        <dbReference type="SAM" id="Coils"/>
    </source>
</evidence>
<feature type="region of interest" description="Disordered" evidence="2">
    <location>
        <begin position="484"/>
        <end position="512"/>
    </location>
</feature>
<dbReference type="Gene3D" id="3.30.2230.10">
    <property type="entry name" value="DUSP-like"/>
    <property type="match status" value="1"/>
</dbReference>
<feature type="compositionally biased region" description="Basic and acidic residues" evidence="2">
    <location>
        <begin position="961"/>
        <end position="970"/>
    </location>
</feature>
<feature type="region of interest" description="Disordered" evidence="2">
    <location>
        <begin position="901"/>
        <end position="924"/>
    </location>
</feature>
<dbReference type="EMBL" id="JASMQC010000008">
    <property type="protein sequence ID" value="KAK1943173.1"/>
    <property type="molecule type" value="Genomic_DNA"/>
</dbReference>
<evidence type="ECO:0000313" key="5">
    <source>
        <dbReference type="Proteomes" id="UP001259832"/>
    </source>
</evidence>